<comment type="caution">
    <text evidence="2">The sequence shown here is derived from an EMBL/GenBank/DDBJ whole genome shotgun (WGS) entry which is preliminary data.</text>
</comment>
<dbReference type="Proteomes" id="UP000639973">
    <property type="component" value="Unassembled WGS sequence"/>
</dbReference>
<reference evidence="3" key="1">
    <citation type="journal article" date="2019" name="Int. J. Syst. Evol. Microbiol.">
        <title>The Global Catalogue of Microorganisms (GCM) 10K type strain sequencing project: providing services to taxonomists for standard genome sequencing and annotation.</title>
        <authorList>
            <consortium name="The Broad Institute Genomics Platform"/>
            <consortium name="The Broad Institute Genome Sequencing Center for Infectious Disease"/>
            <person name="Wu L."/>
            <person name="Ma J."/>
        </authorList>
    </citation>
    <scope>NUCLEOTIDE SEQUENCE [LARGE SCALE GENOMIC DNA]</scope>
    <source>
        <strain evidence="3">JCM 15442</strain>
    </source>
</reference>
<dbReference type="PROSITE" id="PS51832">
    <property type="entry name" value="HD_GYP"/>
    <property type="match status" value="1"/>
</dbReference>
<name>A0ABQ2GF32_9DEIO</name>
<dbReference type="CDD" id="cd00077">
    <property type="entry name" value="HDc"/>
    <property type="match status" value="1"/>
</dbReference>
<feature type="domain" description="HD-GYP" evidence="1">
    <location>
        <begin position="24"/>
        <end position="222"/>
    </location>
</feature>
<organism evidence="2 3">
    <name type="scientific">Deinococcus aerolatus</name>
    <dbReference type="NCBI Taxonomy" id="522487"/>
    <lineage>
        <taxon>Bacteria</taxon>
        <taxon>Thermotogati</taxon>
        <taxon>Deinococcota</taxon>
        <taxon>Deinococci</taxon>
        <taxon>Deinococcales</taxon>
        <taxon>Deinococcaceae</taxon>
        <taxon>Deinococcus</taxon>
    </lineage>
</organism>
<dbReference type="Pfam" id="PF13487">
    <property type="entry name" value="HD_5"/>
    <property type="match status" value="1"/>
</dbReference>
<dbReference type="PANTHER" id="PTHR43155">
    <property type="entry name" value="CYCLIC DI-GMP PHOSPHODIESTERASE PA4108-RELATED"/>
    <property type="match status" value="1"/>
</dbReference>
<dbReference type="Gene3D" id="1.10.3210.10">
    <property type="entry name" value="Hypothetical protein af1432"/>
    <property type="match status" value="1"/>
</dbReference>
<protein>
    <recommendedName>
        <fullName evidence="1">HD-GYP domain-containing protein</fullName>
    </recommendedName>
</protein>
<evidence type="ECO:0000259" key="1">
    <source>
        <dbReference type="PROSITE" id="PS51832"/>
    </source>
</evidence>
<keyword evidence="3" id="KW-1185">Reference proteome</keyword>
<gene>
    <name evidence="2" type="ORF">GCM10010840_32220</name>
</gene>
<dbReference type="NCBIfam" id="TIGR00277">
    <property type="entry name" value="HDIG"/>
    <property type="match status" value="1"/>
</dbReference>
<dbReference type="InterPro" id="IPR003607">
    <property type="entry name" value="HD/PDEase_dom"/>
</dbReference>
<accession>A0ABQ2GF32</accession>
<proteinExistence type="predicted"/>
<dbReference type="RefSeq" id="WP_188973816.1">
    <property type="nucleotide sequence ID" value="NZ_BMOL01000021.1"/>
</dbReference>
<dbReference type="PANTHER" id="PTHR43155:SF2">
    <property type="entry name" value="CYCLIC DI-GMP PHOSPHODIESTERASE PA4108"/>
    <property type="match status" value="1"/>
</dbReference>
<dbReference type="InterPro" id="IPR006675">
    <property type="entry name" value="HDIG_dom"/>
</dbReference>
<dbReference type="InterPro" id="IPR037522">
    <property type="entry name" value="HD_GYP_dom"/>
</dbReference>
<evidence type="ECO:0000313" key="2">
    <source>
        <dbReference type="EMBL" id="GGL91665.1"/>
    </source>
</evidence>
<dbReference type="EMBL" id="BMOL01000021">
    <property type="protein sequence ID" value="GGL91665.1"/>
    <property type="molecule type" value="Genomic_DNA"/>
</dbReference>
<evidence type="ECO:0000313" key="3">
    <source>
        <dbReference type="Proteomes" id="UP000639973"/>
    </source>
</evidence>
<sequence length="224" mass="25006">MNRKWVPWHNQQIGTWTAAPGTHELLIDTYLQEVDAWTTTVVGRSCAGHERRVMTLALKLAEAAGLLLDERDVRQVVWAALLHDIGKAAISSKILEKPGPLTAAEFRTIQQHPALGHRLARTAPQIDDEILGAILHHHEHWNGEGYPLGLIGESIPLLARIIKVADVYDALVSDRPYRAAWTADEAAAYLLQHSGMAFDPRLIPLFVYRVLPRYPHPGTDFSLD</sequence>
<dbReference type="SUPFAM" id="SSF109604">
    <property type="entry name" value="HD-domain/PDEase-like"/>
    <property type="match status" value="1"/>
</dbReference>
<dbReference type="SMART" id="SM00471">
    <property type="entry name" value="HDc"/>
    <property type="match status" value="1"/>
</dbReference>